<name>A0A538U954_UNCEI</name>
<dbReference type="Pfam" id="PF03306">
    <property type="entry name" value="AAL_decarboxy"/>
    <property type="match status" value="1"/>
</dbReference>
<dbReference type="Proteomes" id="UP000319771">
    <property type="component" value="Unassembled WGS sequence"/>
</dbReference>
<dbReference type="Gene3D" id="3.30.1330.80">
    <property type="entry name" value="Hypothetical protein, similar to alpha- acetolactate decarboxylase, domain 2"/>
    <property type="match status" value="2"/>
</dbReference>
<sequence length="322" mass="34411">MRRALRRRRRPATSANKPDRSSLDPRMGSGVDDGRVVTPPGIQAPRHRTPCPDVRAVLNYRRKEEPMAHPSPHFARSRVVPAALALLALLPSLRSAHGASVPASAQVETFGSLRDIIHEGRLEGRVWLAAALAKPHAYALGALARLDGEFVIVDGKVWESRPAGRGTIRATAYAPGADSAALMVVSHVAAWRDIPVTRAIPMAALQDTLKARAAARGLPRSGPFAFLIDGPVTGLRWHVADGRLLAPGPSSHEAHAKAAVQGARDAISARLVGFYSDHHQGVFTHHDSEVHMHVLLAAEGLAAHVDSLCVSPGAVLRLPIVR</sequence>
<dbReference type="InterPro" id="IPR005128">
    <property type="entry name" value="Acetolactate_a_deCO2ase"/>
</dbReference>
<dbReference type="AlphaFoldDB" id="A0A538U954"/>
<dbReference type="EMBL" id="VBPB01000108">
    <property type="protein sequence ID" value="TMQ72421.1"/>
    <property type="molecule type" value="Genomic_DNA"/>
</dbReference>
<dbReference type="SUPFAM" id="SSF117856">
    <property type="entry name" value="AF0104/ALDC/Ptd012-like"/>
    <property type="match status" value="1"/>
</dbReference>
<proteinExistence type="predicted"/>
<dbReference type="GO" id="GO:0047605">
    <property type="term" value="F:acetolactate decarboxylase activity"/>
    <property type="evidence" value="ECO:0007669"/>
    <property type="project" value="InterPro"/>
</dbReference>
<accession>A0A538U954</accession>
<dbReference type="GO" id="GO:0045151">
    <property type="term" value="P:acetoin biosynthetic process"/>
    <property type="evidence" value="ECO:0007669"/>
    <property type="project" value="InterPro"/>
</dbReference>
<evidence type="ECO:0000313" key="2">
    <source>
        <dbReference type="EMBL" id="TMQ72421.1"/>
    </source>
</evidence>
<reference evidence="2 3" key="1">
    <citation type="journal article" date="2019" name="Nat. Microbiol.">
        <title>Mediterranean grassland soil C-N compound turnover is dependent on rainfall and depth, and is mediated by genomically divergent microorganisms.</title>
        <authorList>
            <person name="Diamond S."/>
            <person name="Andeer P.F."/>
            <person name="Li Z."/>
            <person name="Crits-Christoph A."/>
            <person name="Burstein D."/>
            <person name="Anantharaman K."/>
            <person name="Lane K.R."/>
            <person name="Thomas B.C."/>
            <person name="Pan C."/>
            <person name="Northen T.R."/>
            <person name="Banfield J.F."/>
        </authorList>
    </citation>
    <scope>NUCLEOTIDE SEQUENCE [LARGE SCALE GENOMIC DNA]</scope>
    <source>
        <strain evidence="2">WS_11</strain>
    </source>
</reference>
<organism evidence="2 3">
    <name type="scientific">Eiseniibacteriota bacterium</name>
    <dbReference type="NCBI Taxonomy" id="2212470"/>
    <lineage>
        <taxon>Bacteria</taxon>
        <taxon>Candidatus Eiseniibacteriota</taxon>
    </lineage>
</organism>
<protein>
    <submittedName>
        <fullName evidence="2">Acetolactate decarboxylase</fullName>
    </submittedName>
</protein>
<feature type="region of interest" description="Disordered" evidence="1">
    <location>
        <begin position="1"/>
        <end position="50"/>
    </location>
</feature>
<evidence type="ECO:0000313" key="3">
    <source>
        <dbReference type="Proteomes" id="UP000319771"/>
    </source>
</evidence>
<gene>
    <name evidence="2" type="ORF">E6K81_07475</name>
</gene>
<comment type="caution">
    <text evidence="2">The sequence shown here is derived from an EMBL/GenBank/DDBJ whole genome shotgun (WGS) entry which is preliminary data.</text>
</comment>
<evidence type="ECO:0000256" key="1">
    <source>
        <dbReference type="SAM" id="MobiDB-lite"/>
    </source>
</evidence>
<dbReference type="UniPathway" id="UPA00626">
    <property type="reaction ID" value="UER00678"/>
</dbReference>
<feature type="compositionally biased region" description="Basic residues" evidence="1">
    <location>
        <begin position="1"/>
        <end position="11"/>
    </location>
</feature>